<gene>
    <name evidence="2" type="ORF">SAMN05444853_10718</name>
</gene>
<dbReference type="Proteomes" id="UP000198883">
    <property type="component" value="Unassembled WGS sequence"/>
</dbReference>
<organism evidence="2 3">
    <name type="scientific">Phocoenobacter skyensis</name>
    <dbReference type="NCBI Taxonomy" id="97481"/>
    <lineage>
        <taxon>Bacteria</taxon>
        <taxon>Pseudomonadati</taxon>
        <taxon>Pseudomonadota</taxon>
        <taxon>Gammaproteobacteria</taxon>
        <taxon>Pasteurellales</taxon>
        <taxon>Pasteurellaceae</taxon>
        <taxon>Phocoenobacter</taxon>
    </lineage>
</organism>
<accession>A0A1H7W5N6</accession>
<dbReference type="InterPro" id="IPR013397">
    <property type="entry name" value="CRISPR-assoc_prot_Csy1"/>
</dbReference>
<dbReference type="NCBIfam" id="TIGR02564">
    <property type="entry name" value="cas_Csy1"/>
    <property type="match status" value="1"/>
</dbReference>
<evidence type="ECO:0000256" key="1">
    <source>
        <dbReference type="SAM" id="MobiDB-lite"/>
    </source>
</evidence>
<dbReference type="AlphaFoldDB" id="A0A1H7W5N6"/>
<dbReference type="GeneID" id="83545049"/>
<dbReference type="RefSeq" id="WP_176673497.1">
    <property type="nucleotide sequence ID" value="NZ_CP016180.1"/>
</dbReference>
<proteinExistence type="predicted"/>
<dbReference type="EMBL" id="FOBN01000007">
    <property type="protein sequence ID" value="SEM16644.1"/>
    <property type="molecule type" value="Genomic_DNA"/>
</dbReference>
<name>A0A1H7W5N6_9PAST</name>
<reference evidence="3" key="1">
    <citation type="submission" date="2016-10" db="EMBL/GenBank/DDBJ databases">
        <authorList>
            <person name="Varghese N."/>
            <person name="Submissions S."/>
        </authorList>
    </citation>
    <scope>NUCLEOTIDE SEQUENCE [LARGE SCALE GENOMIC DNA]</scope>
    <source>
        <strain evidence="3">DSM 24204</strain>
    </source>
</reference>
<dbReference type="STRING" id="97481.SAMN05444853_10718"/>
<evidence type="ECO:0000313" key="2">
    <source>
        <dbReference type="EMBL" id="SEM16644.1"/>
    </source>
</evidence>
<sequence length="462" mass="53307">MPQIPSELTQNAVQNFLNSQFNKKTEKEQRQLEKAKESSSSDQIATLQEKLSKEREKYSSAIWLENAANKMAKQLYFGTHISKGIHPDAKGDNISFQSDHHLPIEIVGSHSIKSDYIDANGNAAALPLAAFFDFVVGEFANKQVKIRDLILEDNADFIASLSSDQTIAKSYHQAFKEALQNTVTSPVTHERNKQILWATNSNVAESIEDLSYHNIIPLYPSVLTHELYQRINALKYSEENKEAQDNRFKKTAEQKPYVTLSDLTSVQLGGTKPQNVSLLMSKQGGRNYLLPSIPPTFSQRYLFNVSKSTRTIFNKNLAYQCYKPIAQFFQVIKSDKNTVDIRDARKFAIDEILHILFSISTYIKNTYPAGWSKDYQLDYNQKLWLDPLRANLEGEEEFAEDREELEWHLEIYRQFASWLNKLIQDKFPHLKHDTGKPEYNEWRREIMAMKKQYERAGKGVFL</sequence>
<feature type="compositionally biased region" description="Basic and acidic residues" evidence="1">
    <location>
        <begin position="23"/>
        <end position="39"/>
    </location>
</feature>
<protein>
    <submittedName>
        <fullName evidence="2">CRISPR-associated protein Csy1</fullName>
    </submittedName>
</protein>
<evidence type="ECO:0000313" key="3">
    <source>
        <dbReference type="Proteomes" id="UP000198883"/>
    </source>
</evidence>
<feature type="region of interest" description="Disordered" evidence="1">
    <location>
        <begin position="18"/>
        <end position="48"/>
    </location>
</feature>
<dbReference type="Pfam" id="PF09611">
    <property type="entry name" value="Cas_Csy1"/>
    <property type="match status" value="1"/>
</dbReference>